<feature type="compositionally biased region" description="Polar residues" evidence="1">
    <location>
        <begin position="117"/>
        <end position="130"/>
    </location>
</feature>
<evidence type="ECO:0000313" key="2">
    <source>
        <dbReference type="EMBL" id="CCX30904.1"/>
    </source>
</evidence>
<feature type="region of interest" description="Disordered" evidence="1">
    <location>
        <begin position="102"/>
        <end position="157"/>
    </location>
</feature>
<evidence type="ECO:0000256" key="1">
    <source>
        <dbReference type="SAM" id="MobiDB-lite"/>
    </source>
</evidence>
<dbReference type="AlphaFoldDB" id="U4LFM5"/>
<organism evidence="2 3">
    <name type="scientific">Pyronema omphalodes (strain CBS 100304)</name>
    <name type="common">Pyronema confluens</name>
    <dbReference type="NCBI Taxonomy" id="1076935"/>
    <lineage>
        <taxon>Eukaryota</taxon>
        <taxon>Fungi</taxon>
        <taxon>Dikarya</taxon>
        <taxon>Ascomycota</taxon>
        <taxon>Pezizomycotina</taxon>
        <taxon>Pezizomycetes</taxon>
        <taxon>Pezizales</taxon>
        <taxon>Pyronemataceae</taxon>
        <taxon>Pyronema</taxon>
    </lineage>
</organism>
<dbReference type="EMBL" id="HF935497">
    <property type="protein sequence ID" value="CCX30904.1"/>
    <property type="molecule type" value="Genomic_DNA"/>
</dbReference>
<name>U4LFM5_PYROM</name>
<dbReference type="Proteomes" id="UP000018144">
    <property type="component" value="Unassembled WGS sequence"/>
</dbReference>
<reference evidence="2 3" key="1">
    <citation type="journal article" date="2013" name="PLoS Genet.">
        <title>The genome and development-dependent transcriptomes of Pyronema confluens: a window into fungal evolution.</title>
        <authorList>
            <person name="Traeger S."/>
            <person name="Altegoer F."/>
            <person name="Freitag M."/>
            <person name="Gabaldon T."/>
            <person name="Kempken F."/>
            <person name="Kumar A."/>
            <person name="Marcet-Houben M."/>
            <person name="Poggeler S."/>
            <person name="Stajich J.E."/>
            <person name="Nowrousian M."/>
        </authorList>
    </citation>
    <scope>NUCLEOTIDE SEQUENCE [LARGE SCALE GENOMIC DNA]</scope>
    <source>
        <strain evidence="3">CBS 100304</strain>
        <tissue evidence="2">Vegetative mycelium</tissue>
    </source>
</reference>
<dbReference type="OrthoDB" id="10398303at2759"/>
<gene>
    <name evidence="2" type="ORF">PCON_09505</name>
</gene>
<protein>
    <submittedName>
        <fullName evidence="2">Uncharacterized protein</fullName>
    </submittedName>
</protein>
<accession>U4LFM5</accession>
<proteinExistence type="predicted"/>
<evidence type="ECO:0000313" key="3">
    <source>
        <dbReference type="Proteomes" id="UP000018144"/>
    </source>
</evidence>
<sequence length="273" mass="30450">MATAIVGYANENVAPSVQASMTEKLAQGARIEDINGNKVTTGPLPVPAAQTVINDDKDTTGTVPVPAAQPVQPPYRLERFTILLQDEPEEFDWDNYVPPPISPIVEDLNKDDPEHNSGATSGHTSPNSIDTSEEGSPNARVAWLAPAPPPRRSSRGACTACPIGPQTAEQMVMQEVAAKVIAKDKHEREKLRESMKKIPRAEPGRQSLEIREWFSAKWRRISDAIREKERVKKEKEKKNAGRLLSTNDEISDRRQLLKMETEMGRWFGYEMRS</sequence>
<keyword evidence="3" id="KW-1185">Reference proteome</keyword>